<dbReference type="InterPro" id="IPR038741">
    <property type="entry name" value="AP5B1"/>
</dbReference>
<comment type="caution">
    <text evidence="1">The sequence shown here is derived from an EMBL/GenBank/DDBJ whole genome shotgun (WGS) entry which is preliminary data.</text>
</comment>
<reference evidence="1 2" key="1">
    <citation type="journal article" date="2023" name="Hortic Res">
        <title>Pangenome of water caltrop reveals structural variations and asymmetric subgenome divergence after allopolyploidization.</title>
        <authorList>
            <person name="Zhang X."/>
            <person name="Chen Y."/>
            <person name="Wang L."/>
            <person name="Yuan Y."/>
            <person name="Fang M."/>
            <person name="Shi L."/>
            <person name="Lu R."/>
            <person name="Comes H.P."/>
            <person name="Ma Y."/>
            <person name="Chen Y."/>
            <person name="Huang G."/>
            <person name="Zhou Y."/>
            <person name="Zheng Z."/>
            <person name="Qiu Y."/>
        </authorList>
    </citation>
    <scope>NUCLEOTIDE SEQUENCE [LARGE SCALE GENOMIC DNA]</scope>
    <source>
        <strain evidence="1">F231</strain>
    </source>
</reference>
<organism evidence="1 2">
    <name type="scientific">Trapa natans</name>
    <name type="common">Water chestnut</name>
    <dbReference type="NCBI Taxonomy" id="22666"/>
    <lineage>
        <taxon>Eukaryota</taxon>
        <taxon>Viridiplantae</taxon>
        <taxon>Streptophyta</taxon>
        <taxon>Embryophyta</taxon>
        <taxon>Tracheophyta</taxon>
        <taxon>Spermatophyta</taxon>
        <taxon>Magnoliopsida</taxon>
        <taxon>eudicotyledons</taxon>
        <taxon>Gunneridae</taxon>
        <taxon>Pentapetalae</taxon>
        <taxon>rosids</taxon>
        <taxon>malvids</taxon>
        <taxon>Myrtales</taxon>
        <taxon>Lythraceae</taxon>
        <taxon>Trapa</taxon>
    </lineage>
</organism>
<gene>
    <name evidence="1" type="ORF">SAY86_015135</name>
</gene>
<proteinExistence type="predicted"/>
<dbReference type="GO" id="GO:0016197">
    <property type="term" value="P:endosomal transport"/>
    <property type="evidence" value="ECO:0007669"/>
    <property type="project" value="InterPro"/>
</dbReference>
<dbReference type="Proteomes" id="UP001346149">
    <property type="component" value="Unassembled WGS sequence"/>
</dbReference>
<name>A0AAN7KIQ5_TRANT</name>
<keyword evidence="2" id="KW-1185">Reference proteome</keyword>
<dbReference type="AlphaFoldDB" id="A0AAN7KIQ5"/>
<evidence type="ECO:0000313" key="2">
    <source>
        <dbReference type="Proteomes" id="UP001346149"/>
    </source>
</evidence>
<dbReference type="GO" id="GO:0030119">
    <property type="term" value="C:AP-type membrane coat adaptor complex"/>
    <property type="evidence" value="ECO:0007669"/>
    <property type="project" value="TreeGrafter"/>
</dbReference>
<evidence type="ECO:0000313" key="1">
    <source>
        <dbReference type="EMBL" id="KAK4767385.1"/>
    </source>
</evidence>
<sequence length="169" mass="18730">MVMNEPEPPEPTGDLFLKAIIPSNILDKAVPAYCSDLYTSLWEACGISCNFGHETFPLQRGKRVAVIYGTQSVKLLEESASSLIELIEHHLAPFVVSLTSDSLKDLLRDGGIIRDVVWKDVESDPSGDPTNLIIDLERGPLALKYIDEEDEIKEDLTVDTRRKIGASTF</sequence>
<dbReference type="PANTHER" id="PTHR34033">
    <property type="entry name" value="AP-5 COMPLEX SUBUNIT BETA-1"/>
    <property type="match status" value="1"/>
</dbReference>
<dbReference type="PANTHER" id="PTHR34033:SF1">
    <property type="entry name" value="AP-5 COMPLEX SUBUNIT BETA-1"/>
    <property type="match status" value="1"/>
</dbReference>
<dbReference type="EMBL" id="JAXQNO010000022">
    <property type="protein sequence ID" value="KAK4767385.1"/>
    <property type="molecule type" value="Genomic_DNA"/>
</dbReference>
<protein>
    <submittedName>
        <fullName evidence="1">Uncharacterized protein</fullName>
    </submittedName>
</protein>
<accession>A0AAN7KIQ5</accession>